<name>A0A165NK96_9APHY</name>
<gene>
    <name evidence="2" type="ORF">DAEQUDRAFT_409545</name>
</gene>
<sequence>MRCFCLREVAAVHTTDHLAYLPVSRPSTGVRRDSLPTEGSVQAQAPRQPPSPAATSARLGAPRPPPPNAPTRHGSRADCYAFVARGYLDTCGSCTSVVTNSTSGTRCGGCAERRWCGNILFPASRYRGRV</sequence>
<dbReference type="Proteomes" id="UP000076727">
    <property type="component" value="Unassembled WGS sequence"/>
</dbReference>
<reference evidence="2 3" key="1">
    <citation type="journal article" date="2016" name="Mol. Biol. Evol.">
        <title>Comparative Genomics of Early-Diverging Mushroom-Forming Fungi Provides Insights into the Origins of Lignocellulose Decay Capabilities.</title>
        <authorList>
            <person name="Nagy L.G."/>
            <person name="Riley R."/>
            <person name="Tritt A."/>
            <person name="Adam C."/>
            <person name="Daum C."/>
            <person name="Floudas D."/>
            <person name="Sun H."/>
            <person name="Yadav J.S."/>
            <person name="Pangilinan J."/>
            <person name="Larsson K.H."/>
            <person name="Matsuura K."/>
            <person name="Barry K."/>
            <person name="Labutti K."/>
            <person name="Kuo R."/>
            <person name="Ohm R.A."/>
            <person name="Bhattacharya S.S."/>
            <person name="Shirouzu T."/>
            <person name="Yoshinaga Y."/>
            <person name="Martin F.M."/>
            <person name="Grigoriev I.V."/>
            <person name="Hibbett D.S."/>
        </authorList>
    </citation>
    <scope>NUCLEOTIDE SEQUENCE [LARGE SCALE GENOMIC DNA]</scope>
    <source>
        <strain evidence="2 3">L-15889</strain>
    </source>
</reference>
<feature type="region of interest" description="Disordered" evidence="1">
    <location>
        <begin position="25"/>
        <end position="75"/>
    </location>
</feature>
<evidence type="ECO:0000313" key="3">
    <source>
        <dbReference type="Proteomes" id="UP000076727"/>
    </source>
</evidence>
<keyword evidence="3" id="KW-1185">Reference proteome</keyword>
<organism evidence="2 3">
    <name type="scientific">Daedalea quercina L-15889</name>
    <dbReference type="NCBI Taxonomy" id="1314783"/>
    <lineage>
        <taxon>Eukaryota</taxon>
        <taxon>Fungi</taxon>
        <taxon>Dikarya</taxon>
        <taxon>Basidiomycota</taxon>
        <taxon>Agaricomycotina</taxon>
        <taxon>Agaricomycetes</taxon>
        <taxon>Polyporales</taxon>
        <taxon>Fomitopsis</taxon>
    </lineage>
</organism>
<evidence type="ECO:0000313" key="2">
    <source>
        <dbReference type="EMBL" id="KZT67070.1"/>
    </source>
</evidence>
<dbReference type="AlphaFoldDB" id="A0A165NK96"/>
<proteinExistence type="predicted"/>
<evidence type="ECO:0000256" key="1">
    <source>
        <dbReference type="SAM" id="MobiDB-lite"/>
    </source>
</evidence>
<dbReference type="EMBL" id="KV429080">
    <property type="protein sequence ID" value="KZT67070.1"/>
    <property type="molecule type" value="Genomic_DNA"/>
</dbReference>
<protein>
    <submittedName>
        <fullName evidence="2">Uncharacterized protein</fullName>
    </submittedName>
</protein>
<accession>A0A165NK96</accession>